<dbReference type="Gene3D" id="3.40.630.10">
    <property type="entry name" value="Zn peptidases"/>
    <property type="match status" value="1"/>
</dbReference>
<dbReference type="InterPro" id="IPR002933">
    <property type="entry name" value="Peptidase_M20"/>
</dbReference>
<dbReference type="SUPFAM" id="SSF55031">
    <property type="entry name" value="Bacterial exopeptidase dimerisation domain"/>
    <property type="match status" value="1"/>
</dbReference>
<feature type="binding site" evidence="3">
    <location>
        <position position="89"/>
    </location>
    <ligand>
        <name>Zn(2+)</name>
        <dbReference type="ChEBI" id="CHEBI:29105"/>
        <label>1</label>
    </ligand>
</feature>
<evidence type="ECO:0000313" key="7">
    <source>
        <dbReference type="Proteomes" id="UP000032633"/>
    </source>
</evidence>
<feature type="binding site" evidence="3">
    <location>
        <position position="382"/>
    </location>
    <ligand>
        <name>Zn(2+)</name>
        <dbReference type="ChEBI" id="CHEBI:29105"/>
        <label>2</label>
    </ligand>
</feature>
<dbReference type="RefSeq" id="WP_045668763.1">
    <property type="nucleotide sequence ID" value="NZ_CP011058.1"/>
</dbReference>
<keyword evidence="3" id="KW-0479">Metal-binding</keyword>
<dbReference type="PANTHER" id="PTHR32494">
    <property type="entry name" value="ALLANTOATE DEIMINASE-RELATED"/>
    <property type="match status" value="1"/>
</dbReference>
<evidence type="ECO:0000259" key="5">
    <source>
        <dbReference type="Pfam" id="PF07687"/>
    </source>
</evidence>
<evidence type="ECO:0000313" key="6">
    <source>
        <dbReference type="EMBL" id="AJY73328.1"/>
    </source>
</evidence>
<comment type="similarity">
    <text evidence="1">Belongs to the peptidase M20 family.</text>
</comment>
<gene>
    <name evidence="6" type="ORF">VN24_00165</name>
</gene>
<dbReference type="OrthoDB" id="9808195at2"/>
<evidence type="ECO:0000256" key="2">
    <source>
        <dbReference type="ARBA" id="ARBA00022801"/>
    </source>
</evidence>
<evidence type="ECO:0000256" key="1">
    <source>
        <dbReference type="ARBA" id="ARBA00006153"/>
    </source>
</evidence>
<accession>A0A0D5NEI1</accession>
<dbReference type="InterPro" id="IPR011650">
    <property type="entry name" value="Peptidase_M20_dimer"/>
</dbReference>
<dbReference type="Proteomes" id="UP000032633">
    <property type="component" value="Chromosome"/>
</dbReference>
<dbReference type="KEGG" id="pbj:VN24_00165"/>
<dbReference type="HOGENOM" id="CLU_024588_6_0_9"/>
<reference evidence="6 7" key="1">
    <citation type="journal article" date="2015" name="J. Biotechnol.">
        <title>Complete genome sequence of Paenibacillus beijingensis 7188(T) (=DSM 24997(T)), a novel rhizobacterium from jujube garden soil.</title>
        <authorList>
            <person name="Kwak Y."/>
            <person name="Shin J.H."/>
        </authorList>
    </citation>
    <scope>NUCLEOTIDE SEQUENCE [LARGE SCALE GENOMIC DNA]</scope>
    <source>
        <strain evidence="6 7">DSM 24997</strain>
    </source>
</reference>
<dbReference type="InterPro" id="IPR036264">
    <property type="entry name" value="Bact_exopeptidase_dim_dom"/>
</dbReference>
<dbReference type="GO" id="GO:0016813">
    <property type="term" value="F:hydrolase activity, acting on carbon-nitrogen (but not peptide) bonds, in linear amidines"/>
    <property type="evidence" value="ECO:0007669"/>
    <property type="project" value="InterPro"/>
</dbReference>
<reference evidence="7" key="2">
    <citation type="submission" date="2015-03" db="EMBL/GenBank/DDBJ databases">
        <title>Genome sequence of Paenibacillus beijingensis strain DSM 24997T.</title>
        <authorList>
            <person name="Kwak Y."/>
            <person name="Shin J.-H."/>
        </authorList>
    </citation>
    <scope>NUCLEOTIDE SEQUENCE [LARGE SCALE GENOMIC DNA]</scope>
    <source>
        <strain evidence="7">DSM 24997</strain>
    </source>
</reference>
<keyword evidence="7" id="KW-1185">Reference proteome</keyword>
<dbReference type="Pfam" id="PF01546">
    <property type="entry name" value="Peptidase_M20"/>
    <property type="match status" value="1"/>
</dbReference>
<dbReference type="Gene3D" id="3.30.70.360">
    <property type="match status" value="1"/>
</dbReference>
<dbReference type="InterPro" id="IPR010158">
    <property type="entry name" value="Amidase_Cbmase"/>
</dbReference>
<feature type="binding site" evidence="3">
    <location>
        <position position="78"/>
    </location>
    <ligand>
        <name>Zn(2+)</name>
        <dbReference type="ChEBI" id="CHEBI:29105"/>
        <label>1</label>
    </ligand>
</feature>
<dbReference type="SUPFAM" id="SSF53187">
    <property type="entry name" value="Zn-dependent exopeptidases"/>
    <property type="match status" value="1"/>
</dbReference>
<name>A0A0D5NEI1_9BACL</name>
<dbReference type="AlphaFoldDB" id="A0A0D5NEI1"/>
<dbReference type="EMBL" id="CP011058">
    <property type="protein sequence ID" value="AJY73328.1"/>
    <property type="molecule type" value="Genomic_DNA"/>
</dbReference>
<dbReference type="NCBIfam" id="TIGR01879">
    <property type="entry name" value="hydantase"/>
    <property type="match status" value="1"/>
</dbReference>
<keyword evidence="3" id="KW-0862">Zinc</keyword>
<dbReference type="NCBIfam" id="NF006771">
    <property type="entry name" value="PRK09290.1-5"/>
    <property type="match status" value="1"/>
</dbReference>
<feature type="binding site" evidence="4">
    <location>
        <position position="214"/>
    </location>
    <ligand>
        <name>allantoate</name>
        <dbReference type="ChEBI" id="CHEBI:17536"/>
    </ligand>
</feature>
<dbReference type="GO" id="GO:0046872">
    <property type="term" value="F:metal ion binding"/>
    <property type="evidence" value="ECO:0007669"/>
    <property type="project" value="UniProtKB-KW"/>
</dbReference>
<feature type="binding site" evidence="4">
    <location>
        <position position="288"/>
    </location>
    <ligand>
        <name>allantoate</name>
        <dbReference type="ChEBI" id="CHEBI:17536"/>
    </ligand>
</feature>
<dbReference type="Pfam" id="PF07687">
    <property type="entry name" value="M20_dimer"/>
    <property type="match status" value="1"/>
</dbReference>
<dbReference type="PIRSF" id="PIRSF001235">
    <property type="entry name" value="Amidase_carbamoylase"/>
    <property type="match status" value="1"/>
</dbReference>
<feature type="binding site" evidence="4">
    <location>
        <position position="275"/>
    </location>
    <ligand>
        <name>allantoate</name>
        <dbReference type="ChEBI" id="CHEBI:17536"/>
    </ligand>
</feature>
<organism evidence="6 7">
    <name type="scientific">Paenibacillus beijingensis</name>
    <dbReference type="NCBI Taxonomy" id="1126833"/>
    <lineage>
        <taxon>Bacteria</taxon>
        <taxon>Bacillati</taxon>
        <taxon>Bacillota</taxon>
        <taxon>Bacilli</taxon>
        <taxon>Bacillales</taxon>
        <taxon>Paenibacillaceae</taxon>
        <taxon>Paenibacillus</taxon>
    </lineage>
</organism>
<dbReference type="PANTHER" id="PTHR32494:SF5">
    <property type="entry name" value="ALLANTOATE AMIDOHYDROLASE"/>
    <property type="match status" value="1"/>
</dbReference>
<evidence type="ECO:0000256" key="3">
    <source>
        <dbReference type="PIRSR" id="PIRSR001235-1"/>
    </source>
</evidence>
<keyword evidence="2 6" id="KW-0378">Hydrolase</keyword>
<feature type="domain" description="Peptidase M20 dimerisation" evidence="5">
    <location>
        <begin position="215"/>
        <end position="308"/>
    </location>
</feature>
<feature type="binding site" evidence="3">
    <location>
        <position position="189"/>
    </location>
    <ligand>
        <name>Zn(2+)</name>
        <dbReference type="ChEBI" id="CHEBI:29105"/>
        <label>1</label>
    </ligand>
</feature>
<feature type="binding site" evidence="3">
    <location>
        <position position="89"/>
    </location>
    <ligand>
        <name>Zn(2+)</name>
        <dbReference type="ChEBI" id="CHEBI:29105"/>
        <label>2</label>
    </ligand>
</feature>
<feature type="binding site" evidence="3">
    <location>
        <position position="124"/>
    </location>
    <ligand>
        <name>Zn(2+)</name>
        <dbReference type="ChEBI" id="CHEBI:29105"/>
        <label>2</label>
    </ligand>
</feature>
<proteinExistence type="inferred from homology"/>
<dbReference type="PATRIC" id="fig|1126833.4.peg.39"/>
<comment type="cofactor">
    <cofactor evidence="3">
        <name>Zn(2+)</name>
        <dbReference type="ChEBI" id="CHEBI:29105"/>
    </cofactor>
    <text evidence="3">Binds 2 Zn(2+) ions per subunit.</text>
</comment>
<dbReference type="CDD" id="cd03884">
    <property type="entry name" value="M20_bAS"/>
    <property type="match status" value="1"/>
</dbReference>
<evidence type="ECO:0000256" key="4">
    <source>
        <dbReference type="PIRSR" id="PIRSR001235-2"/>
    </source>
</evidence>
<protein>
    <submittedName>
        <fullName evidence="6">N-carbamoyl-L-amino acid amidohydrolase</fullName>
    </submittedName>
</protein>
<dbReference type="STRING" id="1126833.VN24_00165"/>
<sequence>MNTARLEASLHEINQIGGSPGEGNTRLAYTKEHWAANDYFIKKCRDEGMSIRIDACGNVIARLEGIEPDLPAVACGSHLDTVQQGGRYDGTLGVLAGLEIIRTLNENGILTRRSIEIISFACEESARFGVSTIGSKAMAGKLEKLPLEQLYDKDGISFPEALASVGLNVERIGRARRSGNELRAFFELHIEQGPLLERIEKQVGIATGIAAPTRLEVIIQGKASHSGTTPMKMRKDALVGAAEIVTGLEKAALAEAQYGTVATTGVCNVRPGAMNVIPDSVHLQMEIRGTVKESKKAVLEYLLRLFQELERSRGLMISSRILSHEDPVLLDGQMVRFLSSQCDNQGITYVNMVSGAGHDAMNMASLCPTGLIFIPSHDGVSHHKDECSTIEQIDKGAFLLKESVLQCAEIVQR</sequence>